<protein>
    <submittedName>
        <fullName evidence="8">Rieske (2Fe-2S) iron-sulfur domain protein</fullName>
    </submittedName>
</protein>
<dbReference type="Gene3D" id="2.102.10.10">
    <property type="entry name" value="Rieske [2Fe-2S] iron-sulphur domain"/>
    <property type="match status" value="1"/>
</dbReference>
<keyword evidence="9" id="KW-1185">Reference proteome</keyword>
<sequence length="147" mass="16330">MEPTKKYLSRRKFLSYLFTFPLAVGVVTPLALSAGVLSPPLSLKPLPPRMGVANVKDIQEKPIEFIYDGYPAILFKSGREYKAFSRVCTHLGCIVSWDEQKKQFHCPCHGGIYDAGGNVVSGPPPAPLNRLKAWVDKDVVMVQREVV</sequence>
<keyword evidence="2" id="KW-0479">Metal-binding</keyword>
<evidence type="ECO:0000256" key="1">
    <source>
        <dbReference type="ARBA" id="ARBA00022714"/>
    </source>
</evidence>
<dbReference type="GO" id="GO:0051537">
    <property type="term" value="F:2 iron, 2 sulfur cluster binding"/>
    <property type="evidence" value="ECO:0007669"/>
    <property type="project" value="UniProtKB-KW"/>
</dbReference>
<keyword evidence="3" id="KW-0408">Iron</keyword>
<dbReference type="STRING" id="696281.Desru_1524"/>
<dbReference type="GO" id="GO:0016020">
    <property type="term" value="C:membrane"/>
    <property type="evidence" value="ECO:0007669"/>
    <property type="project" value="InterPro"/>
</dbReference>
<dbReference type="PANTHER" id="PTHR10134">
    <property type="entry name" value="CYTOCHROME B-C1 COMPLEX SUBUNIT RIESKE, MITOCHONDRIAL"/>
    <property type="match status" value="1"/>
</dbReference>
<evidence type="ECO:0000256" key="3">
    <source>
        <dbReference type="ARBA" id="ARBA00023004"/>
    </source>
</evidence>
<dbReference type="InterPro" id="IPR036922">
    <property type="entry name" value="Rieske_2Fe-2S_sf"/>
</dbReference>
<dbReference type="PROSITE" id="PS51296">
    <property type="entry name" value="RIESKE"/>
    <property type="match status" value="1"/>
</dbReference>
<dbReference type="AlphaFoldDB" id="F6DRM8"/>
<reference evidence="8 9" key="2">
    <citation type="journal article" date="2012" name="Stand. Genomic Sci.">
        <title>Complete genome sequence of the sulfate-reducing firmicute Desulfotomaculum ruminis type strain (DL(T)).</title>
        <authorList>
            <person name="Spring S."/>
            <person name="Visser M."/>
            <person name="Lu M."/>
            <person name="Copeland A."/>
            <person name="Lapidus A."/>
            <person name="Lucas S."/>
            <person name="Cheng J.F."/>
            <person name="Han C."/>
            <person name="Tapia R."/>
            <person name="Goodwin L.A."/>
            <person name="Pitluck S."/>
            <person name="Ivanova N."/>
            <person name="Land M."/>
            <person name="Hauser L."/>
            <person name="Larimer F."/>
            <person name="Rohde M."/>
            <person name="Goker M."/>
            <person name="Detter J.C."/>
            <person name="Kyrpides N.C."/>
            <person name="Woyke T."/>
            <person name="Schaap P.J."/>
            <person name="Plugge C.M."/>
            <person name="Muyzer G."/>
            <person name="Kuever J."/>
            <person name="Pereira I.A."/>
            <person name="Parshina S.N."/>
            <person name="Bernier-Latmani R."/>
            <person name="Stams A.J."/>
            <person name="Klenk H.P."/>
        </authorList>
    </citation>
    <scope>NUCLEOTIDE SEQUENCE [LARGE SCALE GENOMIC DNA]</scope>
    <source>
        <strain evidence="9">ATCC 23193 / DSM 2154 / NCIB 8452 / DL</strain>
    </source>
</reference>
<evidence type="ECO:0000313" key="8">
    <source>
        <dbReference type="EMBL" id="AEG59789.1"/>
    </source>
</evidence>
<name>F6DRM8_DESRL</name>
<evidence type="ECO:0000256" key="6">
    <source>
        <dbReference type="ARBA" id="ARBA00034078"/>
    </source>
</evidence>
<dbReference type="KEGG" id="dru:Desru_1524"/>
<dbReference type="Proteomes" id="UP000009234">
    <property type="component" value="Chromosome"/>
</dbReference>
<evidence type="ECO:0000313" key="9">
    <source>
        <dbReference type="Proteomes" id="UP000009234"/>
    </source>
</evidence>
<keyword evidence="5" id="KW-1015">Disulfide bond</keyword>
<dbReference type="SUPFAM" id="SSF50022">
    <property type="entry name" value="ISP domain"/>
    <property type="match status" value="1"/>
</dbReference>
<comment type="cofactor">
    <cofactor evidence="6">
        <name>[2Fe-2S] cluster</name>
        <dbReference type="ChEBI" id="CHEBI:190135"/>
    </cofactor>
</comment>
<dbReference type="HOGENOM" id="CLU_055690_1_1_9"/>
<dbReference type="InterPro" id="IPR005805">
    <property type="entry name" value="Rieske_Fe-S_prot_C"/>
</dbReference>
<evidence type="ECO:0000256" key="5">
    <source>
        <dbReference type="ARBA" id="ARBA00023157"/>
    </source>
</evidence>
<evidence type="ECO:0000256" key="2">
    <source>
        <dbReference type="ARBA" id="ARBA00022723"/>
    </source>
</evidence>
<evidence type="ECO:0000259" key="7">
    <source>
        <dbReference type="PROSITE" id="PS51296"/>
    </source>
</evidence>
<dbReference type="GO" id="GO:0046872">
    <property type="term" value="F:metal ion binding"/>
    <property type="evidence" value="ECO:0007669"/>
    <property type="project" value="UniProtKB-KW"/>
</dbReference>
<dbReference type="Pfam" id="PF00355">
    <property type="entry name" value="Rieske"/>
    <property type="match status" value="1"/>
</dbReference>
<dbReference type="InterPro" id="IPR017941">
    <property type="entry name" value="Rieske_2Fe-2S"/>
</dbReference>
<dbReference type="OrthoDB" id="9767869at2"/>
<evidence type="ECO:0000256" key="4">
    <source>
        <dbReference type="ARBA" id="ARBA00023014"/>
    </source>
</evidence>
<dbReference type="PRINTS" id="PR00162">
    <property type="entry name" value="RIESKE"/>
</dbReference>
<dbReference type="InterPro" id="IPR014349">
    <property type="entry name" value="Rieske_Fe-S_prot"/>
</dbReference>
<accession>F6DRM8</accession>
<dbReference type="GO" id="GO:0004497">
    <property type="term" value="F:monooxygenase activity"/>
    <property type="evidence" value="ECO:0007669"/>
    <property type="project" value="UniProtKB-ARBA"/>
</dbReference>
<dbReference type="eggNOG" id="COG0723">
    <property type="taxonomic scope" value="Bacteria"/>
</dbReference>
<proteinExistence type="predicted"/>
<keyword evidence="4" id="KW-0411">Iron-sulfur</keyword>
<organism evidence="8 9">
    <name type="scientific">Desulforamulus ruminis (strain ATCC 23193 / DSM 2154 / NCIMB 8452 / DL)</name>
    <name type="common">Desulfotomaculum ruminis</name>
    <dbReference type="NCBI Taxonomy" id="696281"/>
    <lineage>
        <taxon>Bacteria</taxon>
        <taxon>Bacillati</taxon>
        <taxon>Bacillota</taxon>
        <taxon>Clostridia</taxon>
        <taxon>Eubacteriales</taxon>
        <taxon>Peptococcaceae</taxon>
        <taxon>Desulforamulus</taxon>
    </lineage>
</organism>
<keyword evidence="1" id="KW-0001">2Fe-2S</keyword>
<dbReference type="EMBL" id="CP002780">
    <property type="protein sequence ID" value="AEG59789.1"/>
    <property type="molecule type" value="Genomic_DNA"/>
</dbReference>
<dbReference type="GO" id="GO:0016705">
    <property type="term" value="F:oxidoreductase activity, acting on paired donors, with incorporation or reduction of molecular oxygen"/>
    <property type="evidence" value="ECO:0007669"/>
    <property type="project" value="UniProtKB-ARBA"/>
</dbReference>
<feature type="domain" description="Rieske" evidence="7">
    <location>
        <begin position="50"/>
        <end position="142"/>
    </location>
</feature>
<dbReference type="RefSeq" id="WP_013841557.1">
    <property type="nucleotide sequence ID" value="NC_015589.1"/>
</dbReference>
<reference evidence="9" key="1">
    <citation type="submission" date="2011-05" db="EMBL/GenBank/DDBJ databases">
        <title>Complete sequence of Desulfotomaculum ruminis DSM 2154.</title>
        <authorList>
            <person name="Lucas S."/>
            <person name="Copeland A."/>
            <person name="Lapidus A."/>
            <person name="Cheng J.-F."/>
            <person name="Goodwin L."/>
            <person name="Pitluck S."/>
            <person name="Lu M."/>
            <person name="Detter J.C."/>
            <person name="Han C."/>
            <person name="Tapia R."/>
            <person name="Land M."/>
            <person name="Hauser L."/>
            <person name="Kyrpides N."/>
            <person name="Ivanova N."/>
            <person name="Mikhailova N."/>
            <person name="Pagani I."/>
            <person name="Stams A.J.M."/>
            <person name="Plugge C.M."/>
            <person name="Muyzer G."/>
            <person name="Kuever J."/>
            <person name="Parshina S.N."/>
            <person name="Ivanova A.E."/>
            <person name="Nazina T.N."/>
            <person name="Brambilla E."/>
            <person name="Spring S."/>
            <person name="Klenk H.-P."/>
            <person name="Woyke T."/>
        </authorList>
    </citation>
    <scope>NUCLEOTIDE SEQUENCE [LARGE SCALE GENOMIC DNA]</scope>
    <source>
        <strain evidence="9">ATCC 23193 / DSM 2154 / NCIB 8452 / DL</strain>
    </source>
</reference>
<gene>
    <name evidence="8" type="ordered locus">Desru_1524</name>
</gene>